<sequence>MIFGFSNKTHHANSTKWDVMHRGKKLFTGVISEYDNASGEPYWQASLFDTNHTLIARGECTDTMQDSDDLADLVLHAINLEKHDVISADLEDPDGRKHRIVWCKLEITGYDEALENMGVRSFIWDTPDDAPIIWKHINDENGGRYVAWPATVNLQGDGVLAGPVQAHQVPRGTILEPGDFYVWADL</sequence>
<reference evidence="1 2" key="1">
    <citation type="submission" date="2021-04" db="EMBL/GenBank/DDBJ databases">
        <title>Corynebacterium genitalium sp. nov. and Corynebacterium genitalium sp. nov., two new species of the genus Corynebacterium.</title>
        <authorList>
            <person name="Jaen-Luchoro D."/>
            <person name="Pinyeiro-Iglesias B."/>
            <person name="Al-Shaer S."/>
            <person name="Karlsson R."/>
            <person name="Gonzales-Siles L."/>
            <person name="Cardew S."/>
            <person name="Jensie-Markopolous S."/>
            <person name="Ohlen M."/>
            <person name="Inganas E."/>
            <person name="Moore E.R.B."/>
        </authorList>
    </citation>
    <scope>NUCLEOTIDE SEQUENCE [LARGE SCALE GENOMIC DNA]</scope>
    <source>
        <strain evidence="1 2">CCUG 55013</strain>
    </source>
</reference>
<organism evidence="1 2">
    <name type="scientific">Corynebacterium pseudogenitalium</name>
    <dbReference type="NCBI Taxonomy" id="38303"/>
    <lineage>
        <taxon>Bacteria</taxon>
        <taxon>Bacillati</taxon>
        <taxon>Actinomycetota</taxon>
        <taxon>Actinomycetes</taxon>
        <taxon>Mycobacteriales</taxon>
        <taxon>Corynebacteriaceae</taxon>
        <taxon>Corynebacterium</taxon>
    </lineage>
</organism>
<protein>
    <submittedName>
        <fullName evidence="1">Uncharacterized protein</fullName>
    </submittedName>
</protein>
<evidence type="ECO:0000313" key="1">
    <source>
        <dbReference type="EMBL" id="MCQ4615061.1"/>
    </source>
</evidence>
<comment type="caution">
    <text evidence="1">The sequence shown here is derived from an EMBL/GenBank/DDBJ whole genome shotgun (WGS) entry which is preliminary data.</text>
</comment>
<dbReference type="EMBL" id="JAGPYW010000016">
    <property type="protein sequence ID" value="MCQ4615061.1"/>
    <property type="molecule type" value="Genomic_DNA"/>
</dbReference>
<name>A0ABD4TUR8_9CORY</name>
<dbReference type="RefSeq" id="WP_256001367.1">
    <property type="nucleotide sequence ID" value="NZ_JAGPYW010000016.1"/>
</dbReference>
<dbReference type="Proteomes" id="UP001205080">
    <property type="component" value="Unassembled WGS sequence"/>
</dbReference>
<accession>A0ABD4TUR8</accession>
<dbReference type="AlphaFoldDB" id="A0ABD4TUR8"/>
<evidence type="ECO:0000313" key="2">
    <source>
        <dbReference type="Proteomes" id="UP001205080"/>
    </source>
</evidence>
<proteinExistence type="predicted"/>
<gene>
    <name evidence="1" type="ORF">KBX22_10035</name>
</gene>